<sequence length="127" mass="14148">MQRLAPSLMPATRYVSKQLALIGRYFSIGETPIPGKTLDTPEERGEGGKPWESALATIEQGYPVRTAHQEIPVLEIKTAKPTLAHKQHTMPGPAFAFVFSQIRHFPAMYGFVCAFRLGNLFPPLRII</sequence>
<dbReference type="AlphaFoldDB" id="A0A0J7L6R7"/>
<evidence type="ECO:0000313" key="1">
    <source>
        <dbReference type="EMBL" id="KMQ98209.1"/>
    </source>
</evidence>
<gene>
    <name evidence="1" type="ORF">RF55_1431</name>
</gene>
<dbReference type="GO" id="GO:0016787">
    <property type="term" value="F:hydrolase activity"/>
    <property type="evidence" value="ECO:0007669"/>
    <property type="project" value="UniProtKB-KW"/>
</dbReference>
<keyword evidence="1" id="KW-0378">Hydrolase</keyword>
<proteinExistence type="predicted"/>
<dbReference type="Proteomes" id="UP000036403">
    <property type="component" value="Unassembled WGS sequence"/>
</dbReference>
<organism evidence="1 2">
    <name type="scientific">Lasius niger</name>
    <name type="common">Black garden ant</name>
    <dbReference type="NCBI Taxonomy" id="67767"/>
    <lineage>
        <taxon>Eukaryota</taxon>
        <taxon>Metazoa</taxon>
        <taxon>Ecdysozoa</taxon>
        <taxon>Arthropoda</taxon>
        <taxon>Hexapoda</taxon>
        <taxon>Insecta</taxon>
        <taxon>Pterygota</taxon>
        <taxon>Neoptera</taxon>
        <taxon>Endopterygota</taxon>
        <taxon>Hymenoptera</taxon>
        <taxon>Apocrita</taxon>
        <taxon>Aculeata</taxon>
        <taxon>Formicoidea</taxon>
        <taxon>Formicidae</taxon>
        <taxon>Formicinae</taxon>
        <taxon>Lasius</taxon>
        <taxon>Lasius</taxon>
    </lineage>
</organism>
<name>A0A0J7L6R7_LASNI</name>
<reference evidence="1 2" key="1">
    <citation type="submission" date="2015-04" db="EMBL/GenBank/DDBJ databases">
        <title>Lasius niger genome sequencing.</title>
        <authorList>
            <person name="Konorov E.A."/>
            <person name="Nikitin M.A."/>
            <person name="Kirill M.V."/>
            <person name="Chang P."/>
        </authorList>
    </citation>
    <scope>NUCLEOTIDE SEQUENCE [LARGE SCALE GENOMIC DNA]</scope>
    <source>
        <tissue evidence="1">Whole</tissue>
    </source>
</reference>
<keyword evidence="2" id="KW-1185">Reference proteome</keyword>
<accession>A0A0J7L6R7</accession>
<evidence type="ECO:0000313" key="2">
    <source>
        <dbReference type="Proteomes" id="UP000036403"/>
    </source>
</evidence>
<dbReference type="EMBL" id="LBMM01000496">
    <property type="protein sequence ID" value="KMQ98209.1"/>
    <property type="molecule type" value="Genomic_DNA"/>
</dbReference>
<protein>
    <submittedName>
        <fullName evidence="1">Diguanylate cyclase and metal dependent phosphohydrolase</fullName>
    </submittedName>
</protein>
<comment type="caution">
    <text evidence="1">The sequence shown here is derived from an EMBL/GenBank/DDBJ whole genome shotgun (WGS) entry which is preliminary data.</text>
</comment>
<dbReference type="PaxDb" id="67767-A0A0J7L6R7"/>